<sequence>MPQLQRDGDVFVLDLNVGGARDTENRFSPEWLAEVDQLLEEVLASTGDAALVTTGTGKFYSNGLDLDWLSGHLDQTATYVATIQSLLATVLTFPMVTVAAMNGHTFAGGGMLALAHDTRVMRVDRGFFCLPEVDIHIPFTPGMAALIQARLSKTTAHEAMTTARRYGGADALAAGIVDETADEADVLGRAVARAGALTGKRGDTLAAIKTTMYGPAVQALRESAGISLGG</sequence>
<dbReference type="EMBL" id="CP110615">
    <property type="protein sequence ID" value="UZJ25489.1"/>
    <property type="molecule type" value="Genomic_DNA"/>
</dbReference>
<protein>
    <submittedName>
        <fullName evidence="1">Enoyl-CoA hydratase-related protein</fullName>
    </submittedName>
</protein>
<dbReference type="SUPFAM" id="SSF52096">
    <property type="entry name" value="ClpP/crotonase"/>
    <property type="match status" value="1"/>
</dbReference>
<accession>A0ABY6P1W8</accession>
<dbReference type="InterPro" id="IPR001753">
    <property type="entry name" value="Enoyl-CoA_hydra/iso"/>
</dbReference>
<evidence type="ECO:0000313" key="1">
    <source>
        <dbReference type="EMBL" id="UZJ25489.1"/>
    </source>
</evidence>
<keyword evidence="2" id="KW-1185">Reference proteome</keyword>
<dbReference type="RefSeq" id="WP_265383593.1">
    <property type="nucleotide sequence ID" value="NZ_CP110615.1"/>
</dbReference>
<proteinExistence type="predicted"/>
<dbReference type="Pfam" id="PF00378">
    <property type="entry name" value="ECH_1"/>
    <property type="match status" value="1"/>
</dbReference>
<dbReference type="CDD" id="cd06558">
    <property type="entry name" value="crotonase-like"/>
    <property type="match status" value="1"/>
</dbReference>
<dbReference type="PANTHER" id="PTHR11941">
    <property type="entry name" value="ENOYL-COA HYDRATASE-RELATED"/>
    <property type="match status" value="1"/>
</dbReference>
<evidence type="ECO:0000313" key="2">
    <source>
        <dbReference type="Proteomes" id="UP001164965"/>
    </source>
</evidence>
<dbReference type="Gene3D" id="3.90.226.10">
    <property type="entry name" value="2-enoyl-CoA Hydratase, Chain A, domain 1"/>
    <property type="match status" value="1"/>
</dbReference>
<dbReference type="PANTHER" id="PTHR11941:SF75">
    <property type="entry name" value="ENOYL-COA HYDRATASE_ISOMERASE FAMILY PROTEIN"/>
    <property type="match status" value="1"/>
</dbReference>
<reference evidence="1" key="1">
    <citation type="submission" date="2022-10" db="EMBL/GenBank/DDBJ databases">
        <title>Rhodococcus sp.75.</title>
        <authorList>
            <person name="Sun M."/>
        </authorList>
    </citation>
    <scope>NUCLEOTIDE SEQUENCE</scope>
    <source>
        <strain evidence="1">75</strain>
    </source>
</reference>
<organism evidence="1 2">
    <name type="scientific">Rhodococcus antarcticus</name>
    <dbReference type="NCBI Taxonomy" id="2987751"/>
    <lineage>
        <taxon>Bacteria</taxon>
        <taxon>Bacillati</taxon>
        <taxon>Actinomycetota</taxon>
        <taxon>Actinomycetes</taxon>
        <taxon>Mycobacteriales</taxon>
        <taxon>Nocardiaceae</taxon>
        <taxon>Rhodococcus</taxon>
    </lineage>
</organism>
<dbReference type="InterPro" id="IPR029045">
    <property type="entry name" value="ClpP/crotonase-like_dom_sf"/>
</dbReference>
<name>A0ABY6P1W8_9NOCA</name>
<gene>
    <name evidence="1" type="ORF">RHODO2019_03185</name>
</gene>
<dbReference type="Proteomes" id="UP001164965">
    <property type="component" value="Chromosome"/>
</dbReference>